<keyword evidence="1" id="KW-1133">Transmembrane helix</keyword>
<evidence type="ECO:0000313" key="3">
    <source>
        <dbReference type="Proteomes" id="UP001317191"/>
    </source>
</evidence>
<keyword evidence="1" id="KW-0812">Transmembrane</keyword>
<keyword evidence="1" id="KW-0472">Membrane</keyword>
<accession>A0ABT0TQ74</accession>
<evidence type="ECO:0000256" key="1">
    <source>
        <dbReference type="SAM" id="Phobius"/>
    </source>
</evidence>
<proteinExistence type="predicted"/>
<dbReference type="EMBL" id="JAMLJM010000004">
    <property type="protein sequence ID" value="MCL9809204.1"/>
    <property type="molecule type" value="Genomic_DNA"/>
</dbReference>
<reference evidence="2 3" key="1">
    <citation type="submission" date="2022-05" db="EMBL/GenBank/DDBJ databases">
        <title>Flavobacterium sp., isolated from activated sludge.</title>
        <authorList>
            <person name="Ran Q."/>
        </authorList>
    </citation>
    <scope>NUCLEOTIDE SEQUENCE [LARGE SCALE GENOMIC DNA]</scope>
    <source>
        <strain evidence="2 3">HXWNR70</strain>
    </source>
</reference>
<sequence>MNLEQIDDAHNGNWLDYAITIIPFINIIIWVVVIYAIIKLYKKLIKFLDKNS</sequence>
<name>A0ABT0TQ74_9FLAO</name>
<keyword evidence="3" id="KW-1185">Reference proteome</keyword>
<organism evidence="2 3">
    <name type="scientific">Flavobacterium luminosum</name>
    <dbReference type="NCBI Taxonomy" id="2949086"/>
    <lineage>
        <taxon>Bacteria</taxon>
        <taxon>Pseudomonadati</taxon>
        <taxon>Bacteroidota</taxon>
        <taxon>Flavobacteriia</taxon>
        <taxon>Flavobacteriales</taxon>
        <taxon>Flavobacteriaceae</taxon>
        <taxon>Flavobacterium</taxon>
    </lineage>
</organism>
<protein>
    <submittedName>
        <fullName evidence="2">Uncharacterized protein</fullName>
    </submittedName>
</protein>
<feature type="transmembrane region" description="Helical" evidence="1">
    <location>
        <begin position="17"/>
        <end position="38"/>
    </location>
</feature>
<comment type="caution">
    <text evidence="2">The sequence shown here is derived from an EMBL/GenBank/DDBJ whole genome shotgun (WGS) entry which is preliminary data.</text>
</comment>
<evidence type="ECO:0000313" key="2">
    <source>
        <dbReference type="EMBL" id="MCL9809204.1"/>
    </source>
</evidence>
<dbReference type="Proteomes" id="UP001317191">
    <property type="component" value="Unassembled WGS sequence"/>
</dbReference>
<gene>
    <name evidence="2" type="ORF">NAT50_07505</name>
</gene>